<dbReference type="EMBL" id="PEBW01000002">
    <property type="protein sequence ID" value="PTQ52695.1"/>
    <property type="molecule type" value="Genomic_DNA"/>
</dbReference>
<keyword evidence="1" id="KW-0472">Membrane</keyword>
<feature type="transmembrane region" description="Helical" evidence="1">
    <location>
        <begin position="94"/>
        <end position="112"/>
    </location>
</feature>
<gene>
    <name evidence="2" type="ORF">BLITH_0874</name>
</gene>
<dbReference type="Pfam" id="PF14256">
    <property type="entry name" value="YwiC"/>
    <property type="match status" value="1"/>
</dbReference>
<feature type="transmembrane region" description="Helical" evidence="1">
    <location>
        <begin position="187"/>
        <end position="208"/>
    </location>
</feature>
<feature type="transmembrane region" description="Helical" evidence="1">
    <location>
        <begin position="119"/>
        <end position="137"/>
    </location>
</feature>
<feature type="transmembrane region" description="Helical" evidence="1">
    <location>
        <begin position="220"/>
        <end position="243"/>
    </location>
</feature>
<reference evidence="2 3" key="1">
    <citation type="submission" date="2017-08" db="EMBL/GenBank/DDBJ databases">
        <title>Burning lignite coal seam in the remote Altai Mountains harbors a hydrogen-driven thermophilic microbial community.</title>
        <authorList>
            <person name="Kadnikov V.V."/>
            <person name="Mardanov A.V."/>
            <person name="Ivasenko D."/>
            <person name="Beletsky A.V."/>
            <person name="Karnachuk O.V."/>
            <person name="Ravin N.V."/>
        </authorList>
    </citation>
    <scope>NUCLEOTIDE SEQUENCE [LARGE SCALE GENOMIC DNA]</scope>
    <source>
        <strain evidence="2">AL31</strain>
    </source>
</reference>
<keyword evidence="1" id="KW-1133">Transmembrane helix</keyword>
<name>A0A2T5G933_9BACL</name>
<sequence length="244" mass="26772">MAGLSSLENAYFPREHGAWFMFFVPLFVGLLRFPSGWNVSLALGLAFLFLSAGGWLRYLRSRFREESALVWGGVFAGVGILFLLPPLIHTPVLYGFLAVGILFALAYAREVLRRRDKTVPAHVAAAFLLSLPYPLLATSSAGTLTAGAWHGYLLFAALTVGSSLYVKSLIRERRDPTYAWASHAYHVVVPTAFALVRPTYALLFLPALARDLGTPRSRKISPAVVGVIEIANFLAFGILFLLWG</sequence>
<organism evidence="2 3">
    <name type="scientific">Brockia lithotrophica</name>
    <dbReference type="NCBI Taxonomy" id="933949"/>
    <lineage>
        <taxon>Bacteria</taxon>
        <taxon>Bacillati</taxon>
        <taxon>Bacillota</taxon>
        <taxon>Bacilli</taxon>
        <taxon>Bacillales</taxon>
        <taxon>Bacillales Family X. Incertae Sedis</taxon>
        <taxon>Brockia</taxon>
    </lineage>
</organism>
<dbReference type="AlphaFoldDB" id="A0A2T5G933"/>
<evidence type="ECO:0000313" key="3">
    <source>
        <dbReference type="Proteomes" id="UP000244016"/>
    </source>
</evidence>
<feature type="transmembrane region" description="Helical" evidence="1">
    <location>
        <begin position="149"/>
        <end position="166"/>
    </location>
</feature>
<evidence type="ECO:0000313" key="2">
    <source>
        <dbReference type="EMBL" id="PTQ52695.1"/>
    </source>
</evidence>
<evidence type="ECO:0000256" key="1">
    <source>
        <dbReference type="SAM" id="Phobius"/>
    </source>
</evidence>
<feature type="transmembrane region" description="Helical" evidence="1">
    <location>
        <begin position="68"/>
        <end position="88"/>
    </location>
</feature>
<keyword evidence="1" id="KW-0812">Transmembrane</keyword>
<protein>
    <submittedName>
        <fullName evidence="2">Putative membrane protein</fullName>
    </submittedName>
</protein>
<dbReference type="Proteomes" id="UP000244016">
    <property type="component" value="Unassembled WGS sequence"/>
</dbReference>
<proteinExistence type="predicted"/>
<dbReference type="InterPro" id="IPR025576">
    <property type="entry name" value="YwiC"/>
</dbReference>
<comment type="caution">
    <text evidence="2">The sequence shown here is derived from an EMBL/GenBank/DDBJ whole genome shotgun (WGS) entry which is preliminary data.</text>
</comment>
<accession>A0A2T5G933</accession>
<feature type="transmembrane region" description="Helical" evidence="1">
    <location>
        <begin position="39"/>
        <end position="56"/>
    </location>
</feature>